<organism evidence="1 2">
    <name type="scientific">Candidatus Magnetoglobus multicellularis str. Araruama</name>
    <dbReference type="NCBI Taxonomy" id="890399"/>
    <lineage>
        <taxon>Bacteria</taxon>
        <taxon>Pseudomonadati</taxon>
        <taxon>Thermodesulfobacteriota</taxon>
        <taxon>Desulfobacteria</taxon>
        <taxon>Desulfobacterales</taxon>
        <taxon>Desulfobacteraceae</taxon>
        <taxon>Candidatus Magnetoglobus</taxon>
    </lineage>
</organism>
<name>A0A1V1P428_9BACT</name>
<gene>
    <name evidence="1" type="ORF">OMM_09541</name>
</gene>
<dbReference type="Proteomes" id="UP000189670">
    <property type="component" value="Unassembled WGS sequence"/>
</dbReference>
<dbReference type="AlphaFoldDB" id="A0A1V1P428"/>
<comment type="caution">
    <text evidence="1">The sequence shown here is derived from an EMBL/GenBank/DDBJ whole genome shotgun (WGS) entry which is preliminary data.</text>
</comment>
<dbReference type="EMBL" id="ATBP01000627">
    <property type="protein sequence ID" value="ETR69506.1"/>
    <property type="molecule type" value="Genomic_DNA"/>
</dbReference>
<reference evidence="2" key="1">
    <citation type="submission" date="2012-11" db="EMBL/GenBank/DDBJ databases">
        <authorList>
            <person name="Lucero-Rivera Y.E."/>
            <person name="Tovar-Ramirez D."/>
        </authorList>
    </citation>
    <scope>NUCLEOTIDE SEQUENCE [LARGE SCALE GENOMIC DNA]</scope>
    <source>
        <strain evidence="2">Araruama</strain>
    </source>
</reference>
<evidence type="ECO:0000313" key="1">
    <source>
        <dbReference type="EMBL" id="ETR69506.1"/>
    </source>
</evidence>
<sequence length="106" mass="12469">MKVNGAIQEVAIQKKGNIMITLQKQHIGNWLLLEYLSSLHVVNEKLNFFERKYNTTFESIESRIKTLDKENFNLWDDYIEWKSYKKAASELIIKISEVRSGNFEVA</sequence>
<evidence type="ECO:0000313" key="2">
    <source>
        <dbReference type="Proteomes" id="UP000189670"/>
    </source>
</evidence>
<proteinExistence type="predicted"/>
<accession>A0A1V1P428</accession>
<protein>
    <submittedName>
        <fullName evidence="1">Uncharacterized protein</fullName>
    </submittedName>
</protein>